<dbReference type="OrthoDB" id="1436252at2759"/>
<keyword evidence="2" id="KW-1185">Reference proteome</keyword>
<evidence type="ECO:0000313" key="1">
    <source>
        <dbReference type="EMBL" id="RDX80399.1"/>
    </source>
</evidence>
<evidence type="ECO:0000313" key="2">
    <source>
        <dbReference type="Proteomes" id="UP000257109"/>
    </source>
</evidence>
<accession>A0A371FPY5</accession>
<feature type="non-terminal residue" evidence="1">
    <location>
        <position position="1"/>
    </location>
</feature>
<protein>
    <submittedName>
        <fullName evidence="1">Uncharacterized protein</fullName>
    </submittedName>
</protein>
<dbReference type="EMBL" id="QJKJ01008233">
    <property type="protein sequence ID" value="RDX80399.1"/>
    <property type="molecule type" value="Genomic_DNA"/>
</dbReference>
<dbReference type="Proteomes" id="UP000257109">
    <property type="component" value="Unassembled WGS sequence"/>
</dbReference>
<comment type="caution">
    <text evidence="1">The sequence shown here is derived from an EMBL/GenBank/DDBJ whole genome shotgun (WGS) entry which is preliminary data.</text>
</comment>
<dbReference type="AlphaFoldDB" id="A0A371FPY5"/>
<sequence length="152" mass="17711">MHTARGQCNISEDVPTIPISTIMELEDQHFAIIPLSLRLRCKYDMLSRTQYVRYGNKATGASRIDRYIQRLNCQKLKLVNHETKIVPVPWDKQVKRYVERLGLMTLIDAHYCIMDTNSFHLSRRGMTITLDYVSPLLHLPIIETHFPTNVDL</sequence>
<proteinExistence type="predicted"/>
<organism evidence="1 2">
    <name type="scientific">Mucuna pruriens</name>
    <name type="common">Velvet bean</name>
    <name type="synonym">Dolichos pruriens</name>
    <dbReference type="NCBI Taxonomy" id="157652"/>
    <lineage>
        <taxon>Eukaryota</taxon>
        <taxon>Viridiplantae</taxon>
        <taxon>Streptophyta</taxon>
        <taxon>Embryophyta</taxon>
        <taxon>Tracheophyta</taxon>
        <taxon>Spermatophyta</taxon>
        <taxon>Magnoliopsida</taxon>
        <taxon>eudicotyledons</taxon>
        <taxon>Gunneridae</taxon>
        <taxon>Pentapetalae</taxon>
        <taxon>rosids</taxon>
        <taxon>fabids</taxon>
        <taxon>Fabales</taxon>
        <taxon>Fabaceae</taxon>
        <taxon>Papilionoideae</taxon>
        <taxon>50 kb inversion clade</taxon>
        <taxon>NPAAA clade</taxon>
        <taxon>indigoferoid/millettioid clade</taxon>
        <taxon>Phaseoleae</taxon>
        <taxon>Mucuna</taxon>
    </lineage>
</organism>
<reference evidence="1" key="1">
    <citation type="submission" date="2018-05" db="EMBL/GenBank/DDBJ databases">
        <title>Draft genome of Mucuna pruriens seed.</title>
        <authorList>
            <person name="Nnadi N.E."/>
            <person name="Vos R."/>
            <person name="Hasami M.H."/>
            <person name="Devisetty U.K."/>
            <person name="Aguiy J.C."/>
        </authorList>
    </citation>
    <scope>NUCLEOTIDE SEQUENCE [LARGE SCALE GENOMIC DNA]</scope>
    <source>
        <strain evidence="1">JCA_2017</strain>
    </source>
</reference>
<gene>
    <name evidence="1" type="ORF">CR513_39050</name>
</gene>
<name>A0A371FPY5_MUCPR</name>